<dbReference type="CDD" id="cd14011">
    <property type="entry name" value="PK_SCY1_like"/>
    <property type="match status" value="1"/>
</dbReference>
<feature type="compositionally biased region" description="Polar residues" evidence="1">
    <location>
        <begin position="578"/>
        <end position="600"/>
    </location>
</feature>
<dbReference type="InterPro" id="IPR000719">
    <property type="entry name" value="Prot_kinase_dom"/>
</dbReference>
<dbReference type="PANTHER" id="PTHR12984">
    <property type="entry name" value="SCY1-RELATED S/T PROTEIN KINASE-LIKE"/>
    <property type="match status" value="1"/>
</dbReference>
<dbReference type="GO" id="GO:0005524">
    <property type="term" value="F:ATP binding"/>
    <property type="evidence" value="ECO:0007669"/>
    <property type="project" value="InterPro"/>
</dbReference>
<dbReference type="PhylomeDB" id="A0A060T7X5"/>
<dbReference type="Gene3D" id="1.25.10.10">
    <property type="entry name" value="Leucine-rich Repeat Variant"/>
    <property type="match status" value="1"/>
</dbReference>
<dbReference type="SUPFAM" id="SSF48371">
    <property type="entry name" value="ARM repeat"/>
    <property type="match status" value="1"/>
</dbReference>
<feature type="compositionally biased region" description="Low complexity" evidence="1">
    <location>
        <begin position="644"/>
        <end position="654"/>
    </location>
</feature>
<dbReference type="PROSITE" id="PS50011">
    <property type="entry name" value="PROTEIN_KINASE_DOM"/>
    <property type="match status" value="1"/>
</dbReference>
<evidence type="ECO:0000259" key="2">
    <source>
        <dbReference type="PROSITE" id="PS50011"/>
    </source>
</evidence>
<protein>
    <submittedName>
        <fullName evidence="3">ARAD1D05764p</fullName>
    </submittedName>
</protein>
<dbReference type="EMBL" id="HG937694">
    <property type="protein sequence ID" value="CDP37185.1"/>
    <property type="molecule type" value="Genomic_DNA"/>
</dbReference>
<dbReference type="Gene3D" id="3.30.200.20">
    <property type="entry name" value="Phosphorylase Kinase, domain 1"/>
    <property type="match status" value="1"/>
</dbReference>
<dbReference type="InterPro" id="IPR016024">
    <property type="entry name" value="ARM-type_fold"/>
</dbReference>
<dbReference type="AlphaFoldDB" id="A0A060T7X5"/>
<proteinExistence type="predicted"/>
<dbReference type="SUPFAM" id="SSF56112">
    <property type="entry name" value="Protein kinase-like (PK-like)"/>
    <property type="match status" value="1"/>
</dbReference>
<dbReference type="Gene3D" id="1.10.510.10">
    <property type="entry name" value="Transferase(Phosphotransferase) domain 1"/>
    <property type="match status" value="1"/>
</dbReference>
<feature type="compositionally biased region" description="Polar residues" evidence="1">
    <location>
        <begin position="679"/>
        <end position="782"/>
    </location>
</feature>
<reference evidence="3" key="1">
    <citation type="submission" date="2014-02" db="EMBL/GenBank/DDBJ databases">
        <authorList>
            <person name="Genoscope - CEA"/>
        </authorList>
    </citation>
    <scope>NUCLEOTIDE SEQUENCE</scope>
    <source>
        <strain evidence="3">LS3</strain>
    </source>
</reference>
<feature type="compositionally biased region" description="Low complexity" evidence="1">
    <location>
        <begin position="607"/>
        <end position="619"/>
    </location>
</feature>
<sequence length="782" mass="85986">MFSAFKAFSTGITANYTVSKTPAFRTGPWTVFNGKRKSNQEPVSVFVFDKKALVSNIQKLGLPKSATEDVLDRLRREVAALAKIRHPDIVRIIEPLSESKADAMFVTEPLSACLKSIVDSGSSQTSQWDLDELAIQKGLLQIVEGLNFMHKNMGLVHLDVQPSSILIDSKGDWKLGGLGFSESYKGGSDYFISQFDPRLPNYVHLNLDFSAPELVLDRRLDPSNDVFSLGCTILYIYTLKAPMSNRNSSSEYRNEIGNVLRAVRDRRIPSYLTTILPRVVERQPIQRITLDDLKQSEFFDNVLIRTINFLDDFPAKLASEKKTFLSGLLTMLPQFPQSILQRKILHSLTEELGKDDTLTYLLLQNLFTIGKDMSQLGFGEKILPSIVKVKDQYTAQQAMVDFLEIVKGKVAINEFKETILPILMATLETAPPDTQTTLLTKTETFTADVDFVTLKNDVFPKVSSVFSKTTSLSVKLEALKSFDTLLAGGLDRFTIVEKLLPLLGAMKTREPKIIVTALQVYSSIVEMVDVETLAKEVVPQLLSLSMESLLSREQFHMFTDKIKKIIDRIETEHAKKLSTASTTELRSSTPLSSKQESSSPVDFETLISGSSNKNNNSINTPVMGSAPSVSANPTIATSTTNGGPKPAASSSISPPLVPMRAGMQLNSAKPKPTPRPDLFQSNSTNSGFGATSNSTLMSGMSTRSQGATLGSLSNQNTASFQQQASTNSIPKLSQPPSWTTLQPQRTSSNQSINQANQGINQTHTQTGQPQNQGGLSQYQSLL</sequence>
<feature type="region of interest" description="Disordered" evidence="1">
    <location>
        <begin position="576"/>
        <end position="782"/>
    </location>
</feature>
<reference evidence="3" key="2">
    <citation type="submission" date="2014-06" db="EMBL/GenBank/DDBJ databases">
        <title>The complete genome of Blastobotrys (Arxula) adeninivorans LS3 - a yeast of biotechnological interest.</title>
        <authorList>
            <person name="Kunze G."/>
            <person name="Gaillardin C."/>
            <person name="Czernicka M."/>
            <person name="Durrens P."/>
            <person name="Martin T."/>
            <person name="Boer E."/>
            <person name="Gabaldon T."/>
            <person name="Cruz J."/>
            <person name="Talla E."/>
            <person name="Marck C."/>
            <person name="Goffeau A."/>
            <person name="Barbe V."/>
            <person name="Baret P."/>
            <person name="Baronian K."/>
            <person name="Beier S."/>
            <person name="Bleykasten C."/>
            <person name="Bode R."/>
            <person name="Casaregola S."/>
            <person name="Despons L."/>
            <person name="Fairhead C."/>
            <person name="Giersberg M."/>
            <person name="Gierski P."/>
            <person name="Hahnel U."/>
            <person name="Hartmann A."/>
            <person name="Jankowska D."/>
            <person name="Jubin C."/>
            <person name="Jung P."/>
            <person name="Lafontaine I."/>
            <person name="Leh-Louis V."/>
            <person name="Lemaire M."/>
            <person name="Marcet-Houben M."/>
            <person name="Mascher M."/>
            <person name="Morel G."/>
            <person name="Richard G.-F."/>
            <person name="Riechen J."/>
            <person name="Sacerdot C."/>
            <person name="Sarkar A."/>
            <person name="Savel G."/>
            <person name="Schacherer J."/>
            <person name="Sherman D."/>
            <person name="Straub M.-L."/>
            <person name="Stein N."/>
            <person name="Thierry A."/>
            <person name="Trautwein-Schult A."/>
            <person name="Westhof E."/>
            <person name="Worch S."/>
            <person name="Dujon B."/>
            <person name="Souciet J.-L."/>
            <person name="Wincker P."/>
            <person name="Scholz U."/>
            <person name="Neuveglise N."/>
        </authorList>
    </citation>
    <scope>NUCLEOTIDE SEQUENCE</scope>
    <source>
        <strain evidence="3">LS3</strain>
    </source>
</reference>
<gene>
    <name evidence="3" type="ORF">GNLVRS02_ARAD1D05764g</name>
</gene>
<name>A0A060T7X5_BLAAD</name>
<dbReference type="InterPro" id="IPR051177">
    <property type="entry name" value="CIK-Related_Protein"/>
</dbReference>
<dbReference type="GO" id="GO:0004672">
    <property type="term" value="F:protein kinase activity"/>
    <property type="evidence" value="ECO:0007669"/>
    <property type="project" value="InterPro"/>
</dbReference>
<organism evidence="3">
    <name type="scientific">Blastobotrys adeninivorans</name>
    <name type="common">Yeast</name>
    <name type="synonym">Arxula adeninivorans</name>
    <dbReference type="NCBI Taxonomy" id="409370"/>
    <lineage>
        <taxon>Eukaryota</taxon>
        <taxon>Fungi</taxon>
        <taxon>Dikarya</taxon>
        <taxon>Ascomycota</taxon>
        <taxon>Saccharomycotina</taxon>
        <taxon>Dipodascomycetes</taxon>
        <taxon>Dipodascales</taxon>
        <taxon>Trichomonascaceae</taxon>
        <taxon>Blastobotrys</taxon>
    </lineage>
</organism>
<dbReference type="InterPro" id="IPR011989">
    <property type="entry name" value="ARM-like"/>
</dbReference>
<evidence type="ECO:0000256" key="1">
    <source>
        <dbReference type="SAM" id="MobiDB-lite"/>
    </source>
</evidence>
<evidence type="ECO:0000313" key="3">
    <source>
        <dbReference type="EMBL" id="CDP37185.1"/>
    </source>
</evidence>
<feature type="compositionally biased region" description="Polar residues" evidence="1">
    <location>
        <begin position="627"/>
        <end position="642"/>
    </location>
</feature>
<dbReference type="SMART" id="SM00220">
    <property type="entry name" value="S_TKc"/>
    <property type="match status" value="1"/>
</dbReference>
<dbReference type="InterPro" id="IPR011009">
    <property type="entry name" value="Kinase-like_dom_sf"/>
</dbReference>
<dbReference type="PANTHER" id="PTHR12984:SF6">
    <property type="entry name" value="SCY1-LIKE PROTEIN 2"/>
    <property type="match status" value="1"/>
</dbReference>
<feature type="domain" description="Protein kinase" evidence="2">
    <location>
        <begin position="2"/>
        <end position="299"/>
    </location>
</feature>
<dbReference type="Pfam" id="PF00069">
    <property type="entry name" value="Pkinase"/>
    <property type="match status" value="1"/>
</dbReference>
<accession>A0A060T7X5</accession>